<dbReference type="InterPro" id="IPR016024">
    <property type="entry name" value="ARM-type_fold"/>
</dbReference>
<dbReference type="InterPro" id="IPR011989">
    <property type="entry name" value="ARM-like"/>
</dbReference>
<keyword evidence="3" id="KW-1185">Reference proteome</keyword>
<dbReference type="Gene3D" id="1.25.10.10">
    <property type="entry name" value="Leucine-rich Repeat Variant"/>
    <property type="match status" value="1"/>
</dbReference>
<reference evidence="2 3" key="1">
    <citation type="submission" date="2024-04" db="EMBL/GenBank/DDBJ databases">
        <title>Tritrichomonas musculus Genome.</title>
        <authorList>
            <person name="Alves-Ferreira E."/>
            <person name="Grigg M."/>
            <person name="Lorenzi H."/>
            <person name="Galac M."/>
        </authorList>
    </citation>
    <scope>NUCLEOTIDE SEQUENCE [LARGE SCALE GENOMIC DNA]</scope>
    <source>
        <strain evidence="2 3">EAF2021</strain>
    </source>
</reference>
<feature type="domain" description="Importin N-terminal" evidence="1">
    <location>
        <begin position="23"/>
        <end position="93"/>
    </location>
</feature>
<dbReference type="EMBL" id="JAPFFF010000015">
    <property type="protein sequence ID" value="KAK8866487.1"/>
    <property type="molecule type" value="Genomic_DNA"/>
</dbReference>
<evidence type="ECO:0000259" key="1">
    <source>
        <dbReference type="PROSITE" id="PS50166"/>
    </source>
</evidence>
<comment type="caution">
    <text evidence="2">The sequence shown here is derived from an EMBL/GenBank/DDBJ whole genome shotgun (WGS) entry which is preliminary data.</text>
</comment>
<dbReference type="Proteomes" id="UP001470230">
    <property type="component" value="Unassembled WGS sequence"/>
</dbReference>
<dbReference type="InterPro" id="IPR001494">
    <property type="entry name" value="Importin-beta_N"/>
</dbReference>
<dbReference type="PROSITE" id="PS50166">
    <property type="entry name" value="IMPORTIN_B_NT"/>
    <property type="match status" value="1"/>
</dbReference>
<dbReference type="SUPFAM" id="SSF48371">
    <property type="entry name" value="ARM repeat"/>
    <property type="match status" value="1"/>
</dbReference>
<accession>A0ABR2IPK8</accession>
<protein>
    <recommendedName>
        <fullName evidence="1">Importin N-terminal domain-containing protein</fullName>
    </recommendedName>
</protein>
<proteinExistence type="predicted"/>
<evidence type="ECO:0000313" key="3">
    <source>
        <dbReference type="Proteomes" id="UP001470230"/>
    </source>
</evidence>
<name>A0ABR2IPK8_9EUKA</name>
<gene>
    <name evidence="2" type="ORF">M9Y10_009451</name>
</gene>
<organism evidence="2 3">
    <name type="scientific">Tritrichomonas musculus</name>
    <dbReference type="NCBI Taxonomy" id="1915356"/>
    <lineage>
        <taxon>Eukaryota</taxon>
        <taxon>Metamonada</taxon>
        <taxon>Parabasalia</taxon>
        <taxon>Tritrichomonadida</taxon>
        <taxon>Tritrichomonadidae</taxon>
        <taxon>Tritrichomonas</taxon>
    </lineage>
</organism>
<sequence length="897" mass="101842">MSSLIELFQKSFTSISSNELAEATKAIESQYSNEGFYQACIEIIIEGNNQISMDIKKAALIGLTNGIKTCWEKNFDENLKLYLFNHIPELLAHAPIDLLRLQEKLSDKIIDLSLFNDNNTNNNTYLIEILPQLFQGDINHQRSALIISKSVCRRIKNPKKEMKPIYNSFVNLIFPIIATLFQECNDFVLLNFSYHCLYRLIWKPRKGNIVEPNEITEQMIQNYGSIYYEKFMNSAGNVPNPINDFYIKFLIEGIKFLSTISKRLNNEQIGNIFQFLQGIFQLPAEPKLLVVKAKAIFLLNSIIVDDGRYELFESNMQLIVGILFSQLMISDEDINKMESDPEAFIQENSFADPNWDDIKASCCNFISKFILKSKSSKLIEFLYQIASSSLLQSNSRNQIFTSFCLLSTVVSKKCSAFFNQFLPYLCQAANHPDFVVRVGSFFVLSKVSNCHIPREVIEVCISHLNDPVPIVCYYSALALSQSLFFSRNQPEYQEYKEIFSPQIDTIYSQFMNISSQFNDSCLSEALSNLVNFFDDKILPYVMPIFDKVISAFVESSLNNESELSGLSFTSSDALQKLIKLVGDVKGMDLETSIRFYSHFYSKLVSALEATANCDTSSLLFPLLSSLVNYSPVFDQSFWGLLGPATNDIDEAIQLIENLIFKDTDLVNRTEIVINLCQILLSSELILREPTFCSSLIMRCGPNLPCINEIISCIKNTAPECNILHRESICNIVSAIFLTFEDYSSLFEGGDMSLLNIWISEHKFPLYVASLLKIFNSFENDPTAQAQMLRAAFESIMTSGDDEEIDDIEIMTKDDDSDDELFADFEAMPGDANMAVSSNPQWFDPRSLMQNILNLMTGLQNAGSPVIQVIGQDEFLSNMNMISEHLNPKELQEDLNDQ</sequence>
<evidence type="ECO:0000313" key="2">
    <source>
        <dbReference type="EMBL" id="KAK8866487.1"/>
    </source>
</evidence>